<dbReference type="GO" id="GO:0008017">
    <property type="term" value="F:microtubule binding"/>
    <property type="evidence" value="ECO:0007669"/>
    <property type="project" value="InterPro"/>
</dbReference>
<dbReference type="PROSITE" id="PS50067">
    <property type="entry name" value="KINESIN_MOTOR_2"/>
    <property type="match status" value="1"/>
</dbReference>
<dbReference type="HOGENOM" id="CLU_005161_0_0_1"/>
<dbReference type="PANTHER" id="PTHR47968:SF75">
    <property type="entry name" value="CENTROMERE-ASSOCIATED PROTEIN E"/>
    <property type="match status" value="1"/>
</dbReference>
<dbReference type="InterPro" id="IPR019821">
    <property type="entry name" value="Kinesin_motor_CS"/>
</dbReference>
<feature type="region of interest" description="Disordered" evidence="7">
    <location>
        <begin position="807"/>
        <end position="856"/>
    </location>
</feature>
<name>A0A066WMG3_TILAU</name>
<feature type="compositionally biased region" description="Basic and acidic residues" evidence="7">
    <location>
        <begin position="807"/>
        <end position="837"/>
    </location>
</feature>
<feature type="region of interest" description="Disordered" evidence="7">
    <location>
        <begin position="871"/>
        <end position="943"/>
    </location>
</feature>
<comment type="caution">
    <text evidence="9">The sequence shown here is derived from an EMBL/GenBank/DDBJ whole genome shotgun (WGS) entry which is preliminary data.</text>
</comment>
<dbReference type="GO" id="GO:0005524">
    <property type="term" value="F:ATP binding"/>
    <property type="evidence" value="ECO:0007669"/>
    <property type="project" value="UniProtKB-UniRule"/>
</dbReference>
<feature type="coiled-coil region" evidence="6">
    <location>
        <begin position="571"/>
        <end position="605"/>
    </location>
</feature>
<feature type="binding site" evidence="5">
    <location>
        <begin position="205"/>
        <end position="212"/>
    </location>
    <ligand>
        <name>ATP</name>
        <dbReference type="ChEBI" id="CHEBI:30616"/>
    </ligand>
</feature>
<protein>
    <submittedName>
        <fullName evidence="9">Kinesin-domain-containing protein</fullName>
    </submittedName>
</protein>
<dbReference type="SUPFAM" id="SSF52540">
    <property type="entry name" value="P-loop containing nucleoside triphosphate hydrolases"/>
    <property type="match status" value="1"/>
</dbReference>
<dbReference type="STRING" id="1037660.A0A066WMG3"/>
<keyword evidence="4 5" id="KW-0505">Motor protein</keyword>
<organism evidence="9 10">
    <name type="scientific">Tilletiaria anomala (strain ATCC 24038 / CBS 436.72 / UBC 951)</name>
    <dbReference type="NCBI Taxonomy" id="1037660"/>
    <lineage>
        <taxon>Eukaryota</taxon>
        <taxon>Fungi</taxon>
        <taxon>Dikarya</taxon>
        <taxon>Basidiomycota</taxon>
        <taxon>Ustilaginomycotina</taxon>
        <taxon>Exobasidiomycetes</taxon>
        <taxon>Georgefischeriales</taxon>
        <taxon>Tilletiariaceae</taxon>
        <taxon>Tilletiaria</taxon>
    </lineage>
</organism>
<dbReference type="PANTHER" id="PTHR47968">
    <property type="entry name" value="CENTROMERE PROTEIN E"/>
    <property type="match status" value="1"/>
</dbReference>
<feature type="region of interest" description="Disordered" evidence="7">
    <location>
        <begin position="130"/>
        <end position="163"/>
    </location>
</feature>
<dbReference type="InterPro" id="IPR036961">
    <property type="entry name" value="Kinesin_motor_dom_sf"/>
</dbReference>
<evidence type="ECO:0000259" key="8">
    <source>
        <dbReference type="PROSITE" id="PS50067"/>
    </source>
</evidence>
<feature type="region of interest" description="Disordered" evidence="7">
    <location>
        <begin position="22"/>
        <end position="104"/>
    </location>
</feature>
<feature type="compositionally biased region" description="Basic and acidic residues" evidence="7">
    <location>
        <begin position="844"/>
        <end position="855"/>
    </location>
</feature>
<dbReference type="Proteomes" id="UP000027361">
    <property type="component" value="Unassembled WGS sequence"/>
</dbReference>
<keyword evidence="1 5" id="KW-0547">Nucleotide-binding</keyword>
<dbReference type="SMART" id="SM00129">
    <property type="entry name" value="KISc"/>
    <property type="match status" value="1"/>
</dbReference>
<proteinExistence type="inferred from homology"/>
<dbReference type="AlphaFoldDB" id="A0A066WMG3"/>
<evidence type="ECO:0000256" key="6">
    <source>
        <dbReference type="SAM" id="Coils"/>
    </source>
</evidence>
<evidence type="ECO:0000256" key="3">
    <source>
        <dbReference type="ARBA" id="ARBA00023054"/>
    </source>
</evidence>
<evidence type="ECO:0000256" key="7">
    <source>
        <dbReference type="SAM" id="MobiDB-lite"/>
    </source>
</evidence>
<feature type="compositionally biased region" description="Low complexity" evidence="7">
    <location>
        <begin position="22"/>
        <end position="35"/>
    </location>
</feature>
<feature type="compositionally biased region" description="Low complexity" evidence="7">
    <location>
        <begin position="966"/>
        <end position="977"/>
    </location>
</feature>
<feature type="domain" description="Kinesin motor" evidence="8">
    <location>
        <begin position="71"/>
        <end position="511"/>
    </location>
</feature>
<feature type="coiled-coil region" evidence="6">
    <location>
        <begin position="1001"/>
        <end position="1042"/>
    </location>
</feature>
<evidence type="ECO:0000313" key="9">
    <source>
        <dbReference type="EMBL" id="KDN52194.1"/>
    </source>
</evidence>
<evidence type="ECO:0000256" key="5">
    <source>
        <dbReference type="PROSITE-ProRule" id="PRU00283"/>
    </source>
</evidence>
<evidence type="ECO:0000256" key="2">
    <source>
        <dbReference type="ARBA" id="ARBA00022840"/>
    </source>
</evidence>
<dbReference type="Pfam" id="PF00225">
    <property type="entry name" value="Kinesin"/>
    <property type="match status" value="1"/>
</dbReference>
<accession>A0A066WMG3</accession>
<gene>
    <name evidence="9" type="ORF">K437DRAFT_293263</name>
</gene>
<keyword evidence="10" id="KW-1185">Reference proteome</keyword>
<dbReference type="InterPro" id="IPR001752">
    <property type="entry name" value="Kinesin_motor_dom"/>
</dbReference>
<feature type="compositionally biased region" description="Polar residues" evidence="7">
    <location>
        <begin position="140"/>
        <end position="155"/>
    </location>
</feature>
<dbReference type="RefSeq" id="XP_013245034.1">
    <property type="nucleotide sequence ID" value="XM_013389580.1"/>
</dbReference>
<dbReference type="EMBL" id="JMSN01000013">
    <property type="protein sequence ID" value="KDN52194.1"/>
    <property type="molecule type" value="Genomic_DNA"/>
</dbReference>
<feature type="region of interest" description="Disordered" evidence="7">
    <location>
        <begin position="270"/>
        <end position="302"/>
    </location>
</feature>
<dbReference type="InterPro" id="IPR027640">
    <property type="entry name" value="Kinesin-like_fam"/>
</dbReference>
<keyword evidence="2 5" id="KW-0067">ATP-binding</keyword>
<dbReference type="InterPro" id="IPR027417">
    <property type="entry name" value="P-loop_NTPase"/>
</dbReference>
<dbReference type="GO" id="GO:0007018">
    <property type="term" value="P:microtubule-based movement"/>
    <property type="evidence" value="ECO:0007669"/>
    <property type="project" value="InterPro"/>
</dbReference>
<dbReference type="OMA" id="RCCFVDL"/>
<dbReference type="PRINTS" id="PR00380">
    <property type="entry name" value="KINESINHEAVY"/>
</dbReference>
<evidence type="ECO:0000256" key="4">
    <source>
        <dbReference type="ARBA" id="ARBA00023175"/>
    </source>
</evidence>
<feature type="region of interest" description="Disordered" evidence="7">
    <location>
        <begin position="961"/>
        <end position="980"/>
    </location>
</feature>
<dbReference type="Gene3D" id="3.40.850.10">
    <property type="entry name" value="Kinesin motor domain"/>
    <property type="match status" value="1"/>
</dbReference>
<feature type="region of interest" description="Disordered" evidence="7">
    <location>
        <begin position="436"/>
        <end position="462"/>
    </location>
</feature>
<evidence type="ECO:0000313" key="10">
    <source>
        <dbReference type="Proteomes" id="UP000027361"/>
    </source>
</evidence>
<sequence>MAKGASTGTYAGVAASASAESIASSALSTPTATPSKRAASPIKRGAAAKVAKTAAASGTGKTAEPSNGKQNVVVCVRMRPLAPASAPPATAPSTPSKNNKDKASAALSAAAVNGAECWSLDKDTQSITATEHHPALAKRGSSSAPLPGANDTSQPGEDDANGTYKFSFDSLTLPTETGDEVYEQHIAPIIRAAAEGYNATVFAYGQTGSGKTHTMSGSKAEKGIIPRAVEEIFEEINKDDSREYLLRVSYLEIYNESLKDLLAALPSTSGAATSKSNASSESTRPASPTKGGFSHSSGSSTALGKDGAIRIIEDKGRIVLTGLREEIVTDPATVLKLIEDGQSMRHVGATDWNERSSRSHCVFQITIESTPKACGGMLATASGTGETRLSQLNLIDLAGSERAASQKARRKEGAFINKSLLTLGTVIAKLTEAVGEDGSVNPNSNSSNSNSNSSTADQTHIPYRDSKLTRILQTSLGGNARVAVICTLSPDPKHAIETLSTLKFGRRCKMVVTSAKKGSIMDDKALLQKYKTELEALKAQLEAGGGAVAALPASGSAVSMSIDEEAEMSTIRELATQKEQGQKEVDEMLKEKEKLRGQIDHLTRLILTSKKVAEDSASDAAAGDQAINKGDPGVLNNSPGKSARRGQRMSELPVRSSNLPSLESVHRQRVPVLGTTPEEDVFRTERELAAAKRQLRQLEDKQCTNALELSQHEARIRTLEADIKAHENELDEAERAFHLLKDERDAAKQELLDGAQELSAMQEALEQEREATRRLQAIADGKVAKTEVEDEAAKLRLEIGQLRREAQEAAEKKDLDTQRLQLDLDRERMEKEKRDSEAQALSAARERSADTRLEQQRAQIEQLERELAEFKRKERDSARPLPVPTLGQVRGSTANPNKVRDSNFWSKTPLPPVGGSLPGTPQAGGLRRALFSPPTEDKLDMFSPAGNASALQRAGSLREYRRYEPSSESSPIPTRPSGLSAAFAPSSAVIEAAVKAEREEIRRLNAVISSQRQLMADLERSVADWKNKLRLQQDLINRLVAESSHEGFSIPQMPKSPIPEKPRSGLAEQVLQLVRLVRDAARPSEARAVAHAPG</sequence>
<keyword evidence="3 6" id="KW-0175">Coiled coil</keyword>
<dbReference type="GeneID" id="25267140"/>
<reference evidence="9 10" key="1">
    <citation type="submission" date="2014-05" db="EMBL/GenBank/DDBJ databases">
        <title>Draft genome sequence of a rare smut relative, Tilletiaria anomala UBC 951.</title>
        <authorList>
            <consortium name="DOE Joint Genome Institute"/>
            <person name="Toome M."/>
            <person name="Kuo A."/>
            <person name="Henrissat B."/>
            <person name="Lipzen A."/>
            <person name="Tritt A."/>
            <person name="Yoshinaga Y."/>
            <person name="Zane M."/>
            <person name="Barry K."/>
            <person name="Grigoriev I.V."/>
            <person name="Spatafora J.W."/>
            <person name="Aimea M.C."/>
        </authorList>
    </citation>
    <scope>NUCLEOTIDE SEQUENCE [LARGE SCALE GENOMIC DNA]</scope>
    <source>
        <strain evidence="9 10">UBC 951</strain>
    </source>
</reference>
<feature type="compositionally biased region" description="Polar residues" evidence="7">
    <location>
        <begin position="270"/>
        <end position="286"/>
    </location>
</feature>
<feature type="region of interest" description="Disordered" evidence="7">
    <location>
        <begin position="619"/>
        <end position="663"/>
    </location>
</feature>
<feature type="compositionally biased region" description="Low complexity" evidence="7">
    <location>
        <begin position="45"/>
        <end position="63"/>
    </location>
</feature>
<evidence type="ECO:0000256" key="1">
    <source>
        <dbReference type="ARBA" id="ARBA00022741"/>
    </source>
</evidence>
<dbReference type="PROSITE" id="PS00411">
    <property type="entry name" value="KINESIN_MOTOR_1"/>
    <property type="match status" value="1"/>
</dbReference>
<dbReference type="OrthoDB" id="3176171at2759"/>
<dbReference type="GO" id="GO:0003777">
    <property type="term" value="F:microtubule motor activity"/>
    <property type="evidence" value="ECO:0007669"/>
    <property type="project" value="InterPro"/>
</dbReference>
<comment type="similarity">
    <text evidence="5">Belongs to the TRAFAC class myosin-kinesin ATPase superfamily. Kinesin family.</text>
</comment>
<feature type="compositionally biased region" description="Low complexity" evidence="7">
    <location>
        <begin position="439"/>
        <end position="454"/>
    </location>
</feature>
<dbReference type="InParanoid" id="A0A066WMG3"/>